<comment type="caution">
    <text evidence="2">The sequence shown here is derived from an EMBL/GenBank/DDBJ whole genome shotgun (WGS) entry which is preliminary data.</text>
</comment>
<dbReference type="RefSeq" id="WP_222507918.1">
    <property type="nucleotide sequence ID" value="NZ_JAHVJA010000002.1"/>
</dbReference>
<evidence type="ECO:0000313" key="2">
    <source>
        <dbReference type="EMBL" id="MBY6139321.1"/>
    </source>
</evidence>
<dbReference type="SMART" id="SM01130">
    <property type="entry name" value="DHDPS"/>
    <property type="match status" value="1"/>
</dbReference>
<dbReference type="InterPro" id="IPR013785">
    <property type="entry name" value="Aldolase_TIM"/>
</dbReference>
<evidence type="ECO:0000256" key="1">
    <source>
        <dbReference type="ARBA" id="ARBA00023239"/>
    </source>
</evidence>
<dbReference type="CDD" id="cd00408">
    <property type="entry name" value="DHDPS-like"/>
    <property type="match status" value="1"/>
</dbReference>
<organism evidence="2 3">
    <name type="scientific">Leisingera daeponensis</name>
    <dbReference type="NCBI Taxonomy" id="405746"/>
    <lineage>
        <taxon>Bacteria</taxon>
        <taxon>Pseudomonadati</taxon>
        <taxon>Pseudomonadota</taxon>
        <taxon>Alphaproteobacteria</taxon>
        <taxon>Rhodobacterales</taxon>
        <taxon>Roseobacteraceae</taxon>
        <taxon>Leisingera</taxon>
    </lineage>
</organism>
<dbReference type="EMBL" id="JAHVJA010000002">
    <property type="protein sequence ID" value="MBY6139321.1"/>
    <property type="molecule type" value="Genomic_DNA"/>
</dbReference>
<proteinExistence type="predicted"/>
<reference evidence="2 3" key="1">
    <citation type="submission" date="2021-06" db="EMBL/GenBank/DDBJ databases">
        <title>50 bacteria genomes isolated from Dapeng, Shenzhen, China.</title>
        <authorList>
            <person name="Zheng W."/>
            <person name="Yu S."/>
            <person name="Huang Y."/>
        </authorList>
    </citation>
    <scope>NUCLEOTIDE SEQUENCE [LARGE SCALE GENOMIC DNA]</scope>
    <source>
        <strain evidence="2 3">DP1N14-2</strain>
    </source>
</reference>
<dbReference type="PANTHER" id="PTHR12128">
    <property type="entry name" value="DIHYDRODIPICOLINATE SYNTHASE"/>
    <property type="match status" value="1"/>
</dbReference>
<protein>
    <submittedName>
        <fullName evidence="2">Dihydrodipicolinate synthase family protein</fullName>
    </submittedName>
</protein>
<sequence>MMANVSTPQEKPIADPLWVPILTHYQANAPSRLDPECAADHIAQIAPHVRQLLIAGTTGDGWSMPQALLADWLDLLRSEDMPRGQKLMLGVLEPNTEAVVARARWIEGQIGKRPLSGEVVALTICPPVDPAATQERILSHFERVMEATELPLAVYQLPQVTGCTLSAESFDKLVESGRIAFFKDTSGTDAIISESLRASEVTMLRGAEGDYARWIAPEGPYDGWLLSTANGLAPELRQIERAVRQGDRQRAQALSGTLTEVVESLFEIASRWPSENTFALANRGVDVIRRGGAAKHLSGTGSPIDQDLLKETRVLLRSKLMPH</sequence>
<keyword evidence="3" id="KW-1185">Reference proteome</keyword>
<dbReference type="Proteomes" id="UP000766629">
    <property type="component" value="Unassembled WGS sequence"/>
</dbReference>
<dbReference type="PANTHER" id="PTHR12128:SF51">
    <property type="entry name" value="BLL4205 PROTEIN"/>
    <property type="match status" value="1"/>
</dbReference>
<dbReference type="Gene3D" id="3.20.20.70">
    <property type="entry name" value="Aldolase class I"/>
    <property type="match status" value="1"/>
</dbReference>
<gene>
    <name evidence="2" type="ORF">KUV26_07705</name>
</gene>
<keyword evidence="1" id="KW-0456">Lyase</keyword>
<name>A0ABS7NDN3_9RHOB</name>
<evidence type="ECO:0000313" key="3">
    <source>
        <dbReference type="Proteomes" id="UP000766629"/>
    </source>
</evidence>
<dbReference type="InterPro" id="IPR002220">
    <property type="entry name" value="DapA-like"/>
</dbReference>
<accession>A0ABS7NDN3</accession>
<dbReference type="Pfam" id="PF00701">
    <property type="entry name" value="DHDPS"/>
    <property type="match status" value="1"/>
</dbReference>
<dbReference type="SUPFAM" id="SSF51569">
    <property type="entry name" value="Aldolase"/>
    <property type="match status" value="1"/>
</dbReference>